<sequence length="175" mass="20168">MKYFFIYMAFILYACNTKTTNPSRDSLIESKQQQQMLYEQLAQLVPGSLPGNDSISFMVLPLEASCPSCRDKSLDSIVRFKNSIPSNHYIILSLKGGRKYVRQYFKNAGHKQIPDIPGVLFIDSIDKAGEFQLYHNNPSFYYAVAGNTYRKIDALPHTVKEDLREFFRGYRLKSE</sequence>
<accession>A0A3N4MQ97</accession>
<keyword evidence="2" id="KW-1185">Reference proteome</keyword>
<name>A0A3N4MQ97_9BACT</name>
<reference evidence="2" key="1">
    <citation type="submission" date="2018-11" db="EMBL/GenBank/DDBJ databases">
        <title>Chitinophaga lutea sp.nov., isolate from arsenic contaminated soil.</title>
        <authorList>
            <person name="Zong Y."/>
        </authorList>
    </citation>
    <scope>NUCLEOTIDE SEQUENCE [LARGE SCALE GENOMIC DNA]</scope>
    <source>
        <strain evidence="2">YLT18</strain>
    </source>
</reference>
<comment type="caution">
    <text evidence="1">The sequence shown here is derived from an EMBL/GenBank/DDBJ whole genome shotgun (WGS) entry which is preliminary data.</text>
</comment>
<evidence type="ECO:0000313" key="2">
    <source>
        <dbReference type="Proteomes" id="UP000279089"/>
    </source>
</evidence>
<dbReference type="EMBL" id="RMBX01000003">
    <property type="protein sequence ID" value="RPD41849.1"/>
    <property type="molecule type" value="Genomic_DNA"/>
</dbReference>
<protein>
    <submittedName>
        <fullName evidence="1">Uncharacterized protein</fullName>
    </submittedName>
</protein>
<organism evidence="1 2">
    <name type="scientific">Chitinophaga barathri</name>
    <dbReference type="NCBI Taxonomy" id="1647451"/>
    <lineage>
        <taxon>Bacteria</taxon>
        <taxon>Pseudomonadati</taxon>
        <taxon>Bacteroidota</taxon>
        <taxon>Chitinophagia</taxon>
        <taxon>Chitinophagales</taxon>
        <taxon>Chitinophagaceae</taxon>
        <taxon>Chitinophaga</taxon>
    </lineage>
</organism>
<dbReference type="RefSeq" id="WP_123864586.1">
    <property type="nucleotide sequence ID" value="NZ_QXZY01000002.1"/>
</dbReference>
<proteinExistence type="predicted"/>
<evidence type="ECO:0000313" key="1">
    <source>
        <dbReference type="EMBL" id="RPD41849.1"/>
    </source>
</evidence>
<dbReference type="Proteomes" id="UP000279089">
    <property type="component" value="Unassembled WGS sequence"/>
</dbReference>
<gene>
    <name evidence="1" type="ORF">EG028_06705</name>
</gene>
<dbReference type="AlphaFoldDB" id="A0A3N4MQ97"/>
<dbReference type="PROSITE" id="PS51257">
    <property type="entry name" value="PROKAR_LIPOPROTEIN"/>
    <property type="match status" value="1"/>
</dbReference>